<dbReference type="Pfam" id="PF04326">
    <property type="entry name" value="SLFN_AlbA_2"/>
    <property type="match status" value="1"/>
</dbReference>
<evidence type="ECO:0000313" key="3">
    <source>
        <dbReference type="Proteomes" id="UP001597400"/>
    </source>
</evidence>
<dbReference type="Gene3D" id="3.30.950.30">
    <property type="entry name" value="Schlafen, AAA domain"/>
    <property type="match status" value="1"/>
</dbReference>
<keyword evidence="3" id="KW-1185">Reference proteome</keyword>
<dbReference type="Proteomes" id="UP001597400">
    <property type="component" value="Unassembled WGS sequence"/>
</dbReference>
<keyword evidence="2" id="KW-0547">Nucleotide-binding</keyword>
<dbReference type="EMBL" id="JBHUGS010000004">
    <property type="protein sequence ID" value="MFD1951916.1"/>
    <property type="molecule type" value="Genomic_DNA"/>
</dbReference>
<dbReference type="RefSeq" id="WP_380930898.1">
    <property type="nucleotide sequence ID" value="NZ_JBHUGS010000004.1"/>
</dbReference>
<proteinExistence type="predicted"/>
<comment type="caution">
    <text evidence="2">The sequence shown here is derived from an EMBL/GenBank/DDBJ whole genome shotgun (WGS) entry which is preliminary data.</text>
</comment>
<dbReference type="InterPro" id="IPR038461">
    <property type="entry name" value="Schlafen_AlbA_2_dom_sf"/>
</dbReference>
<reference evidence="3" key="1">
    <citation type="journal article" date="2019" name="Int. J. Syst. Evol. Microbiol.">
        <title>The Global Catalogue of Microorganisms (GCM) 10K type strain sequencing project: providing services to taxonomists for standard genome sequencing and annotation.</title>
        <authorList>
            <consortium name="The Broad Institute Genomics Platform"/>
            <consortium name="The Broad Institute Genome Sequencing Center for Infectious Disease"/>
            <person name="Wu L."/>
            <person name="Ma J."/>
        </authorList>
    </citation>
    <scope>NUCLEOTIDE SEQUENCE [LARGE SCALE GENOMIC DNA]</scope>
    <source>
        <strain evidence="3">CGMCC 1.12702</strain>
    </source>
</reference>
<dbReference type="InterPro" id="IPR038475">
    <property type="entry name" value="RecG_C_sf"/>
</dbReference>
<accession>A0ABW4U2E5</accession>
<evidence type="ECO:0000313" key="2">
    <source>
        <dbReference type="EMBL" id="MFD1951916.1"/>
    </source>
</evidence>
<dbReference type="InterPro" id="IPR007421">
    <property type="entry name" value="Schlafen_AlbA_2_dom"/>
</dbReference>
<dbReference type="GO" id="GO:0005524">
    <property type="term" value="F:ATP binding"/>
    <property type="evidence" value="ECO:0007669"/>
    <property type="project" value="UniProtKB-KW"/>
</dbReference>
<gene>
    <name evidence="2" type="ORF">ACFSGX_14175</name>
</gene>
<dbReference type="PANTHER" id="PTHR30595">
    <property type="entry name" value="GLPR-RELATED TRANSCRIPTIONAL REPRESSOR"/>
    <property type="match status" value="1"/>
</dbReference>
<organism evidence="2 3">
    <name type="scientific">Sphingomonas arantia</name>
    <dbReference type="NCBI Taxonomy" id="1460676"/>
    <lineage>
        <taxon>Bacteria</taxon>
        <taxon>Pseudomonadati</taxon>
        <taxon>Pseudomonadota</taxon>
        <taxon>Alphaproteobacteria</taxon>
        <taxon>Sphingomonadales</taxon>
        <taxon>Sphingomonadaceae</taxon>
        <taxon>Sphingomonas</taxon>
    </lineage>
</organism>
<dbReference type="Gene3D" id="3.30.565.60">
    <property type="match status" value="1"/>
</dbReference>
<dbReference type="PANTHER" id="PTHR30595:SF6">
    <property type="entry name" value="SCHLAFEN ALBA-2 DOMAIN-CONTAINING PROTEIN"/>
    <property type="match status" value="1"/>
</dbReference>
<feature type="domain" description="Schlafen AlbA-2" evidence="1">
    <location>
        <begin position="38"/>
        <end position="155"/>
    </location>
</feature>
<dbReference type="Pfam" id="PF13749">
    <property type="entry name" value="HATPase_c_4"/>
    <property type="match status" value="1"/>
</dbReference>
<evidence type="ECO:0000259" key="1">
    <source>
        <dbReference type="Pfam" id="PF04326"/>
    </source>
</evidence>
<name>A0ABW4U2E5_9SPHN</name>
<sequence length="521" mass="60514">MNDTQLSLFGFNADHAATWTPRDLWLRLDRMTVADFGEDRRIERKSGRTIRYDDLAEYYSMWSNTVDGGIMLIGVDDNGGLRGCSSLSQDQLNGIDKFHTNNCPDASPEPRRIPIEVNGKPDFLISIFIPYRGFLVETHKSEAFIRRGDQKHKMSSEERDDFRSTRHERSWELRKSGFFRYPGDFDQAIIREFANTFRERESKDDWTDEAVLIDRHLMTYENGEYHPLNSMVLFCAYDPRMQHAGCRIRVQRFDGVEEGSGSDFRPLKDFYIEGNIPAILKKAGQSIADLNHDVTWLGRDGKFVTTPEYPRWAWFEAIVNALVHRSYSFSGSEITVKFFSDRLEVESPGGFVPPVTPENVYYHRASRNPHLMEALRYLGFVRMTREGTRRMKESMESYGLPAPTFSQQTMHGVAVRVVLRNDHHTRKRSTDRDVATYCGVELWKQLAEHEVQIIGYAYNNGQIQVAEAERLTKRTWGTSKKDLTRLVDKGLLRFIAPTKLRDPKARYEIVEYRKEIPDETR</sequence>
<keyword evidence="2" id="KW-0067">ATP-binding</keyword>
<protein>
    <submittedName>
        <fullName evidence="2">ATP-binding protein</fullName>
    </submittedName>
</protein>